<dbReference type="PATRIC" id="fig|1137281.3.peg.1381"/>
<evidence type="ECO:0000313" key="5">
    <source>
        <dbReference type="Proteomes" id="UP000012024"/>
    </source>
</evidence>
<dbReference type="InterPro" id="IPR019734">
    <property type="entry name" value="TPR_rpt"/>
</dbReference>
<dbReference type="Pfam" id="PF13181">
    <property type="entry name" value="TPR_8"/>
    <property type="match status" value="1"/>
</dbReference>
<organism evidence="4 5">
    <name type="scientific">Xanthomarina gelatinilytica</name>
    <dbReference type="NCBI Taxonomy" id="1137281"/>
    <lineage>
        <taxon>Bacteria</taxon>
        <taxon>Pseudomonadati</taxon>
        <taxon>Bacteroidota</taxon>
        <taxon>Flavobacteriia</taxon>
        <taxon>Flavobacteriales</taxon>
        <taxon>Flavobacteriaceae</taxon>
        <taxon>Xanthomarina</taxon>
    </lineage>
</organism>
<dbReference type="Pfam" id="PF07719">
    <property type="entry name" value="TPR_2"/>
    <property type="match status" value="1"/>
</dbReference>
<proteinExistence type="predicted"/>
<accession>M7N0M1</accession>
<gene>
    <name evidence="4" type="ORF">D778_02791</name>
</gene>
<reference evidence="4 5" key="1">
    <citation type="submission" date="2012-12" db="EMBL/GenBank/DDBJ databases">
        <title>Genome assembly of Formosa sp. AK20.</title>
        <authorList>
            <person name="Kumar R."/>
            <person name="Khatri I."/>
            <person name="Vaidya B."/>
            <person name="Subramanian S."/>
            <person name="Pinnaka A."/>
        </authorList>
    </citation>
    <scope>NUCLEOTIDE SEQUENCE [LARGE SCALE GENOMIC DNA]</scope>
    <source>
        <strain evidence="4 5">AK20</strain>
    </source>
</reference>
<dbReference type="Proteomes" id="UP000012024">
    <property type="component" value="Unassembled WGS sequence"/>
</dbReference>
<name>M7N0M1_9FLAO</name>
<keyword evidence="1" id="KW-0677">Repeat</keyword>
<feature type="repeat" description="TPR" evidence="3">
    <location>
        <begin position="39"/>
        <end position="72"/>
    </location>
</feature>
<evidence type="ECO:0000256" key="2">
    <source>
        <dbReference type="ARBA" id="ARBA00022803"/>
    </source>
</evidence>
<evidence type="ECO:0000256" key="1">
    <source>
        <dbReference type="ARBA" id="ARBA00022737"/>
    </source>
</evidence>
<dbReference type="Pfam" id="PF13432">
    <property type="entry name" value="TPR_16"/>
    <property type="match status" value="1"/>
</dbReference>
<dbReference type="InterPro" id="IPR013105">
    <property type="entry name" value="TPR_2"/>
</dbReference>
<keyword evidence="5" id="KW-1185">Reference proteome</keyword>
<dbReference type="SMART" id="SM00028">
    <property type="entry name" value="TPR"/>
    <property type="match status" value="4"/>
</dbReference>
<dbReference type="AlphaFoldDB" id="M7N0M1"/>
<dbReference type="SUPFAM" id="SSF48452">
    <property type="entry name" value="TPR-like"/>
    <property type="match status" value="1"/>
</dbReference>
<comment type="caution">
    <text evidence="4">The sequence shown here is derived from an EMBL/GenBank/DDBJ whole genome shotgun (WGS) entry which is preliminary data.</text>
</comment>
<feature type="repeat" description="TPR" evidence="3">
    <location>
        <begin position="242"/>
        <end position="275"/>
    </location>
</feature>
<sequence length="367" mass="42687">MSFFKTEAQTSVLMLADSLYANGYYSKAIAQYEVYNKPSEVYEKIAKASIAIGNYNQALLNYQKSIKAHPNNTLLKYEYAKLLSRTNNLQTAASQFNKLIIIDSLNPNYHFEYGLILEKQNDSTAIEEFINTFLLDSLHQKAIYKVAKYKLQKREFDEVEKLVNTGLKSNQFNVELINIKAQNYFWKQDYHEAIVWFEKLVALGESSKFIHEQLSLCYDKTYQLSKAIEEGLIALKFEPNNTNNLFVLGRLYEKNKEFDKAESYYTKALEIEDAPLDAQYTQLGRVLNYQKKYAEAIQVLNKARQENPKNDTAAFYLLQSKNAYYEDFDTKINLYQKFIKEFPDSVLKTVAAAQLSQLKQEKFMNTD</sequence>
<dbReference type="EMBL" id="ANLA01000009">
    <property type="protein sequence ID" value="EMQ95269.1"/>
    <property type="molecule type" value="Genomic_DNA"/>
</dbReference>
<keyword evidence="2 3" id="KW-0802">TPR repeat</keyword>
<dbReference type="PANTHER" id="PTHR12558:SF13">
    <property type="entry name" value="CELL DIVISION CYCLE PROTEIN 27 HOMOLOG"/>
    <property type="match status" value="1"/>
</dbReference>
<dbReference type="InterPro" id="IPR011990">
    <property type="entry name" value="TPR-like_helical_dom_sf"/>
</dbReference>
<dbReference type="PANTHER" id="PTHR12558">
    <property type="entry name" value="CELL DIVISION CYCLE 16,23,27"/>
    <property type="match status" value="1"/>
</dbReference>
<evidence type="ECO:0000256" key="3">
    <source>
        <dbReference type="PROSITE-ProRule" id="PRU00339"/>
    </source>
</evidence>
<dbReference type="PROSITE" id="PS50005">
    <property type="entry name" value="TPR"/>
    <property type="match status" value="3"/>
</dbReference>
<feature type="repeat" description="TPR" evidence="3">
    <location>
        <begin position="277"/>
        <end position="310"/>
    </location>
</feature>
<evidence type="ECO:0000313" key="4">
    <source>
        <dbReference type="EMBL" id="EMQ95269.1"/>
    </source>
</evidence>
<protein>
    <submittedName>
        <fullName evidence="4">TPR-domain containing protein</fullName>
    </submittedName>
</protein>
<dbReference type="Gene3D" id="1.25.40.10">
    <property type="entry name" value="Tetratricopeptide repeat domain"/>
    <property type="match status" value="3"/>
</dbReference>
<dbReference type="eggNOG" id="COG0457">
    <property type="taxonomic scope" value="Bacteria"/>
</dbReference>